<evidence type="ECO:0000256" key="2">
    <source>
        <dbReference type="ARBA" id="ARBA00022525"/>
    </source>
</evidence>
<dbReference type="RefSeq" id="WP_154459403.1">
    <property type="nucleotide sequence ID" value="NZ_VUMM01000002.1"/>
</dbReference>
<dbReference type="NCBIfam" id="TIGR04226">
    <property type="entry name" value="RrgB_K2N_iso_D2"/>
    <property type="match status" value="1"/>
</dbReference>
<keyword evidence="11" id="KW-1185">Reference proteome</keyword>
<dbReference type="EMBL" id="VUMM01000002">
    <property type="protein sequence ID" value="MSS00936.1"/>
    <property type="molecule type" value="Genomic_DNA"/>
</dbReference>
<dbReference type="InterPro" id="IPR048052">
    <property type="entry name" value="FM1-like"/>
</dbReference>
<feature type="transmembrane region" description="Helical" evidence="6">
    <location>
        <begin position="486"/>
        <end position="504"/>
    </location>
</feature>
<evidence type="ECO:0000256" key="5">
    <source>
        <dbReference type="SAM" id="MobiDB-lite"/>
    </source>
</evidence>
<dbReference type="NCBIfam" id="NF033902">
    <property type="entry name" value="iso_D2_wall_anc"/>
    <property type="match status" value="1"/>
</dbReference>
<feature type="domain" description="Gram-positive cocci surface proteins LPxTG" evidence="8">
    <location>
        <begin position="469"/>
        <end position="508"/>
    </location>
</feature>
<dbReference type="InterPro" id="IPR013783">
    <property type="entry name" value="Ig-like_fold"/>
</dbReference>
<organism evidence="10 11">
    <name type="scientific">Floccifex porci</name>
    <dbReference type="NCBI Taxonomy" id="2606629"/>
    <lineage>
        <taxon>Bacteria</taxon>
        <taxon>Bacillati</taxon>
        <taxon>Bacillota</taxon>
        <taxon>Erysipelotrichia</taxon>
        <taxon>Erysipelotrichales</taxon>
        <taxon>Erysipelotrichaceae</taxon>
        <taxon>Floccifex</taxon>
    </lineage>
</organism>
<dbReference type="InterPro" id="IPR041033">
    <property type="entry name" value="SpaA_PFL_dom_1"/>
</dbReference>
<reference evidence="10 11" key="1">
    <citation type="submission" date="2019-08" db="EMBL/GenBank/DDBJ databases">
        <title>In-depth cultivation of the pig gut microbiome towards novel bacterial diversity and tailored functional studies.</title>
        <authorList>
            <person name="Wylensek D."/>
            <person name="Hitch T.C.A."/>
            <person name="Clavel T."/>
        </authorList>
    </citation>
    <scope>NUCLEOTIDE SEQUENCE [LARGE SCALE GENOMIC DNA]</scope>
    <source>
        <strain evidence="10 11">LKV-178-WT-2G</strain>
    </source>
</reference>
<gene>
    <name evidence="10" type="ORF">FYJ50_02180</name>
</gene>
<feature type="chain" id="PRO_5031403189" evidence="7">
    <location>
        <begin position="28"/>
        <end position="509"/>
    </location>
</feature>
<evidence type="ECO:0000259" key="8">
    <source>
        <dbReference type="Pfam" id="PF00746"/>
    </source>
</evidence>
<dbReference type="NCBIfam" id="TIGR01167">
    <property type="entry name" value="LPXTG_anchor"/>
    <property type="match status" value="1"/>
</dbReference>
<dbReference type="InterPro" id="IPR026466">
    <property type="entry name" value="Fim_isopep_form_D2_dom"/>
</dbReference>
<evidence type="ECO:0000313" key="10">
    <source>
        <dbReference type="EMBL" id="MSS00936.1"/>
    </source>
</evidence>
<evidence type="ECO:0000256" key="3">
    <source>
        <dbReference type="ARBA" id="ARBA00022729"/>
    </source>
</evidence>
<evidence type="ECO:0000256" key="7">
    <source>
        <dbReference type="SAM" id="SignalP"/>
    </source>
</evidence>
<feature type="signal peptide" evidence="7">
    <location>
        <begin position="1"/>
        <end position="27"/>
    </location>
</feature>
<dbReference type="AlphaFoldDB" id="A0A7X2T3Q2"/>
<dbReference type="InterPro" id="IPR019931">
    <property type="entry name" value="LPXTG_anchor"/>
</dbReference>
<keyword evidence="6" id="KW-0472">Membrane</keyword>
<accession>A0A7X2T3Q2</accession>
<dbReference type="Gene3D" id="2.60.40.740">
    <property type="match status" value="1"/>
</dbReference>
<evidence type="ECO:0000256" key="6">
    <source>
        <dbReference type="SAM" id="Phobius"/>
    </source>
</evidence>
<keyword evidence="6" id="KW-0812">Transmembrane</keyword>
<evidence type="ECO:0000256" key="4">
    <source>
        <dbReference type="ARBA" id="ARBA00023088"/>
    </source>
</evidence>
<dbReference type="Gene3D" id="2.60.40.10">
    <property type="entry name" value="Immunoglobulins"/>
    <property type="match status" value="1"/>
</dbReference>
<name>A0A7X2T3Q2_9FIRM</name>
<keyword evidence="1" id="KW-0134">Cell wall</keyword>
<dbReference type="Proteomes" id="UP000470082">
    <property type="component" value="Unassembled WGS sequence"/>
</dbReference>
<dbReference type="Pfam" id="PF00746">
    <property type="entry name" value="Gram_pos_anchor"/>
    <property type="match status" value="1"/>
</dbReference>
<dbReference type="Pfam" id="PF17802">
    <property type="entry name" value="SpaA"/>
    <property type="match status" value="1"/>
</dbReference>
<protein>
    <submittedName>
        <fullName evidence="10">SpaH/EbpB family LPXTG-anchored major pilin</fullName>
    </submittedName>
</protein>
<proteinExistence type="predicted"/>
<keyword evidence="2" id="KW-0964">Secreted</keyword>
<keyword evidence="4" id="KW-0572">Peptidoglycan-anchor</keyword>
<evidence type="ECO:0000259" key="9">
    <source>
        <dbReference type="Pfam" id="PF17802"/>
    </source>
</evidence>
<feature type="domain" description="SpaA-like prealbumin fold" evidence="9">
    <location>
        <begin position="353"/>
        <end position="442"/>
    </location>
</feature>
<comment type="caution">
    <text evidence="10">The sequence shown here is derived from an EMBL/GenBank/DDBJ whole genome shotgun (WGS) entry which is preliminary data.</text>
</comment>
<dbReference type="SUPFAM" id="SSF49478">
    <property type="entry name" value="Cna protein B-type domain"/>
    <property type="match status" value="1"/>
</dbReference>
<evidence type="ECO:0000313" key="11">
    <source>
        <dbReference type="Proteomes" id="UP000470082"/>
    </source>
</evidence>
<keyword evidence="6" id="KW-1133">Transmembrane helix</keyword>
<sequence length="509" mass="54484">MKKFKKLLGFFCAFALILGMNVIPASANTNEYTITITNTESGHTYAAYQVFAGDISDGKLTNIEWGSGVNGAAILTALKTPENSSYASCTSAEDVAGVVAGLNGEQLDAFAKVVGKYLSETKAGTSVYENSVYKINVEGDGYYLVQDINLAENFHNSATKYILKVVGDVEVAAKAETPTIDKVIVNADSDANENPADDNTDGNGTAQDVGSVVSFKLTSKVPAMDGYDTYEYIVKDTMSTGLTAVDANSDGKIDVSVTIGGTTYNDFTVTQNGQSFTIKFNNFINQKANAGKDIVITYSATINENALSTKVETNTVNLEYSNNPNDNTSKGKTPDKVVYVYDFDIVIDKYTGDETTGTRLAGAKFVLYKTVGSENLYYSYNETDDKVEWKNSSEEATEVTTDTNGAATFQGLDTGTYYLHETVAPAGYNLLKGDVEVTITATYGNDGQITSSSAISTNNGQYKQTQKIENKSGATLPETGGMGTTLFYLAGAGLVLVAVVLLITRKRMN</sequence>
<evidence type="ECO:0000256" key="1">
    <source>
        <dbReference type="ARBA" id="ARBA00022512"/>
    </source>
</evidence>
<keyword evidence="3 7" id="KW-0732">Signal</keyword>
<feature type="region of interest" description="Disordered" evidence="5">
    <location>
        <begin position="187"/>
        <end position="207"/>
    </location>
</feature>